<evidence type="ECO:0000313" key="7">
    <source>
        <dbReference type="EMBL" id="CAL1158405.1"/>
    </source>
</evidence>
<dbReference type="GO" id="GO:0071004">
    <property type="term" value="C:U2-type prespliceosome"/>
    <property type="evidence" value="ECO:0007669"/>
    <property type="project" value="TreeGrafter"/>
</dbReference>
<reference evidence="6" key="1">
    <citation type="submission" date="2022-10" db="EMBL/GenBank/DDBJ databases">
        <authorList>
            <person name="Chen Y."/>
            <person name="Dougan E. K."/>
            <person name="Chan C."/>
            <person name="Rhodes N."/>
            <person name="Thang M."/>
        </authorList>
    </citation>
    <scope>NUCLEOTIDE SEQUENCE</scope>
</reference>
<dbReference type="InterPro" id="IPR011990">
    <property type="entry name" value="TPR-like_helical_dom_sf"/>
</dbReference>
<feature type="non-terminal residue" evidence="6">
    <location>
        <position position="61"/>
    </location>
</feature>
<dbReference type="OrthoDB" id="346648at2759"/>
<evidence type="ECO:0000256" key="1">
    <source>
        <dbReference type="ARBA" id="ARBA00004123"/>
    </source>
</evidence>
<dbReference type="SUPFAM" id="SSF48452">
    <property type="entry name" value="TPR-like"/>
    <property type="match status" value="1"/>
</dbReference>
<keyword evidence="9" id="KW-1185">Reference proteome</keyword>
<dbReference type="EMBL" id="CAMXCT020003555">
    <property type="protein sequence ID" value="CAL1158405.1"/>
    <property type="molecule type" value="Genomic_DNA"/>
</dbReference>
<keyword evidence="2" id="KW-0507">mRNA processing</keyword>
<evidence type="ECO:0000313" key="6">
    <source>
        <dbReference type="EMBL" id="CAI4005030.1"/>
    </source>
</evidence>
<evidence type="ECO:0000313" key="8">
    <source>
        <dbReference type="EMBL" id="CAL4792342.1"/>
    </source>
</evidence>
<evidence type="ECO:0000256" key="4">
    <source>
        <dbReference type="ARBA" id="ARBA00023187"/>
    </source>
</evidence>
<protein>
    <submittedName>
        <fullName evidence="8">Pre-mRNA-processing factor 39 (PRP39 homolog)</fullName>
    </submittedName>
</protein>
<dbReference type="PANTHER" id="PTHR17204:SF5">
    <property type="entry name" value="PRE-MRNA-PROCESSING FACTOR 39"/>
    <property type="match status" value="1"/>
</dbReference>
<dbReference type="Gene3D" id="1.25.40.10">
    <property type="entry name" value="Tetratricopeptide repeat domain"/>
    <property type="match status" value="1"/>
</dbReference>
<evidence type="ECO:0000256" key="3">
    <source>
        <dbReference type="ARBA" id="ARBA00022737"/>
    </source>
</evidence>
<gene>
    <name evidence="6" type="ORF">C1SCF055_LOCUS30786</name>
</gene>
<accession>A0A9P1D766</accession>
<dbReference type="Pfam" id="PF23240">
    <property type="entry name" value="HAT_PRP39_N"/>
    <property type="match status" value="1"/>
</dbReference>
<dbReference type="EMBL" id="CAMXCT010003555">
    <property type="protein sequence ID" value="CAI4005030.1"/>
    <property type="molecule type" value="Genomic_DNA"/>
</dbReference>
<keyword evidence="5" id="KW-0539">Nucleus</keyword>
<organism evidence="6">
    <name type="scientific">Cladocopium goreaui</name>
    <dbReference type="NCBI Taxonomy" id="2562237"/>
    <lineage>
        <taxon>Eukaryota</taxon>
        <taxon>Sar</taxon>
        <taxon>Alveolata</taxon>
        <taxon>Dinophyceae</taxon>
        <taxon>Suessiales</taxon>
        <taxon>Symbiodiniaceae</taxon>
        <taxon>Cladocopium</taxon>
    </lineage>
</organism>
<comment type="caution">
    <text evidence="6">The sequence shown here is derived from an EMBL/GenBank/DDBJ whole genome shotgun (WGS) entry which is preliminary data.</text>
</comment>
<keyword evidence="3" id="KW-0677">Repeat</keyword>
<dbReference type="GO" id="GO:0000243">
    <property type="term" value="C:commitment complex"/>
    <property type="evidence" value="ECO:0007669"/>
    <property type="project" value="TreeGrafter"/>
</dbReference>
<dbReference type="Proteomes" id="UP001152797">
    <property type="component" value="Unassembled WGS sequence"/>
</dbReference>
<dbReference type="EMBL" id="CAMXCT030003555">
    <property type="protein sequence ID" value="CAL4792342.1"/>
    <property type="molecule type" value="Genomic_DNA"/>
</dbReference>
<evidence type="ECO:0000256" key="2">
    <source>
        <dbReference type="ARBA" id="ARBA00022664"/>
    </source>
</evidence>
<dbReference type="GO" id="GO:0000395">
    <property type="term" value="P:mRNA 5'-splice site recognition"/>
    <property type="evidence" value="ECO:0007669"/>
    <property type="project" value="TreeGrafter"/>
</dbReference>
<comment type="subcellular location">
    <subcellularLocation>
        <location evidence="1">Nucleus</location>
    </subcellularLocation>
</comment>
<name>A0A9P1D766_9DINO</name>
<reference evidence="7" key="2">
    <citation type="submission" date="2024-04" db="EMBL/GenBank/DDBJ databases">
        <authorList>
            <person name="Chen Y."/>
            <person name="Shah S."/>
            <person name="Dougan E. K."/>
            <person name="Thang M."/>
            <person name="Chan C."/>
        </authorList>
    </citation>
    <scope>NUCLEOTIDE SEQUENCE [LARGE SCALE GENOMIC DNA]</scope>
</reference>
<dbReference type="GO" id="GO:0005685">
    <property type="term" value="C:U1 snRNP"/>
    <property type="evidence" value="ECO:0007669"/>
    <property type="project" value="TreeGrafter"/>
</dbReference>
<sequence length="61" mass="7011">MALSASIVANPRNFDAWIALMKLVESSGTDGEKCELYEHFLSEFPLCWGYWKRLADLQTRT</sequence>
<proteinExistence type="predicted"/>
<dbReference type="GO" id="GO:0030627">
    <property type="term" value="F:pre-mRNA 5'-splice site binding"/>
    <property type="evidence" value="ECO:0007669"/>
    <property type="project" value="TreeGrafter"/>
</dbReference>
<evidence type="ECO:0000313" key="9">
    <source>
        <dbReference type="Proteomes" id="UP001152797"/>
    </source>
</evidence>
<dbReference type="AlphaFoldDB" id="A0A9P1D766"/>
<evidence type="ECO:0000256" key="5">
    <source>
        <dbReference type="ARBA" id="ARBA00023242"/>
    </source>
</evidence>
<dbReference type="PANTHER" id="PTHR17204">
    <property type="entry name" value="PRE-MRNA PROCESSING PROTEIN PRP39-RELATED"/>
    <property type="match status" value="1"/>
</dbReference>
<keyword evidence="4" id="KW-0508">mRNA splicing</keyword>